<keyword evidence="2" id="KW-0547">Nucleotide-binding</keyword>
<dbReference type="PANTHER" id="PTHR30595:SF6">
    <property type="entry name" value="SCHLAFEN ALBA-2 DOMAIN-CONTAINING PROTEIN"/>
    <property type="match status" value="1"/>
</dbReference>
<name>A0A169S509_9CORY</name>
<dbReference type="Gene3D" id="3.30.565.60">
    <property type="match status" value="1"/>
</dbReference>
<protein>
    <submittedName>
        <fullName evidence="2">ATP-dependent DNA helicase</fullName>
    </submittedName>
</protein>
<accession>A0A169S509</accession>
<gene>
    <name evidence="2" type="ORF">N24_2889</name>
</gene>
<dbReference type="InterPro" id="IPR038461">
    <property type="entry name" value="Schlafen_AlbA_2_dom_sf"/>
</dbReference>
<dbReference type="AlphaFoldDB" id="A0A169S509"/>
<reference evidence="2 3" key="1">
    <citation type="submission" date="2016-02" db="EMBL/GenBank/DDBJ databases">
        <title>Corynebacterium glutamicum N24 whole genome sequencing project.</title>
        <authorList>
            <person name="Matsutani M."/>
            <person name="Nangtapong N."/>
            <person name="Yakushi T."/>
            <person name="Matsushita K."/>
        </authorList>
    </citation>
    <scope>NUCLEOTIDE SEQUENCE [LARGE SCALE GENOMIC DNA]</scope>
    <source>
        <strain evidence="2 3">N24</strain>
    </source>
</reference>
<keyword evidence="2" id="KW-0067">ATP-binding</keyword>
<dbReference type="PANTHER" id="PTHR30595">
    <property type="entry name" value="GLPR-RELATED TRANSCRIPTIONAL REPRESSOR"/>
    <property type="match status" value="1"/>
</dbReference>
<sequence length="576" mass="63249">MSTIVEPQGRKLPPEILRAIESIEAGEIADSQESETLDFKEDPSFKGRGNDAKLVEVLTDASVCFANGPGGDAHLILGIADKTPGTAAFTGTLKATSWIEQRIFANTRPNLRVEAEEIFVNDQRLIWIRIPKAYTLYERTKGQATRRIGTDCIPMSTEDRRVLIAQRANPDHTAVESALSIDELDSVAIAAARALLVDRRTVSGQVDTVPPTTRGLLEELGLLTRSGQLTVAAEILFAPLSTGRVSIRHLHRAVPGGDPRVREISTPLVLAFQEILNRIAETSSAEIDRIFLKNGQEIPIPAFPAKAVDEVIANALIHRDWNMSDPVVIDQSPRTLSVWSPGPLPHGVTQENLLTTVSQPRNRTLMSAMRILGLAEESSRGFDRMWVSMLSTGRRPPAVRTTDTSVEVIISAGRPDTNFVKGILQLSQDYSPEAVQSVLTLVVLRHLFDHPLITLQEVRTQTQSSDLGASELMDWLDEIGLVAAVGDSNKEWTAGPLVLQAFGEEEKTAEVPQGIQGWIEDKLSAGKKITAKEVADELGVPRMEVTETLRMLRQLEKARIDPEGPQRGPTTRWVAW</sequence>
<feature type="domain" description="Schlafen AlbA-2" evidence="1">
    <location>
        <begin position="33"/>
        <end position="155"/>
    </location>
</feature>
<evidence type="ECO:0000313" key="3">
    <source>
        <dbReference type="Proteomes" id="UP000218244"/>
    </source>
</evidence>
<proteinExistence type="predicted"/>
<dbReference type="KEGG" id="csur:N24_2889"/>
<dbReference type="InterPro" id="IPR007421">
    <property type="entry name" value="Schlafen_AlbA_2_dom"/>
</dbReference>
<dbReference type="Proteomes" id="UP000218244">
    <property type="component" value="Chromosome"/>
</dbReference>
<dbReference type="Pfam" id="PF04326">
    <property type="entry name" value="SLFN_AlbA_2"/>
    <property type="match status" value="1"/>
</dbReference>
<keyword evidence="2" id="KW-0378">Hydrolase</keyword>
<dbReference type="InterPro" id="IPR038475">
    <property type="entry name" value="RecG_C_sf"/>
</dbReference>
<dbReference type="GO" id="GO:0004386">
    <property type="term" value="F:helicase activity"/>
    <property type="evidence" value="ECO:0007669"/>
    <property type="project" value="UniProtKB-KW"/>
</dbReference>
<organism evidence="2 3">
    <name type="scientific">Corynebacterium suranareeae</name>
    <dbReference type="NCBI Taxonomy" id="2506452"/>
    <lineage>
        <taxon>Bacteria</taxon>
        <taxon>Bacillati</taxon>
        <taxon>Actinomycetota</taxon>
        <taxon>Actinomycetes</taxon>
        <taxon>Mycobacteriales</taxon>
        <taxon>Corynebacteriaceae</taxon>
        <taxon>Corynebacterium</taxon>
    </lineage>
</organism>
<evidence type="ECO:0000313" key="2">
    <source>
        <dbReference type="EMBL" id="BAU97151.1"/>
    </source>
</evidence>
<keyword evidence="2" id="KW-0347">Helicase</keyword>
<dbReference type="EMBL" id="AP017369">
    <property type="protein sequence ID" value="BAU97151.1"/>
    <property type="molecule type" value="Genomic_DNA"/>
</dbReference>
<dbReference type="Gene3D" id="3.30.950.30">
    <property type="entry name" value="Schlafen, AAA domain"/>
    <property type="match status" value="1"/>
</dbReference>
<keyword evidence="3" id="KW-1185">Reference proteome</keyword>
<dbReference type="Gene3D" id="6.10.10.130">
    <property type="match status" value="1"/>
</dbReference>
<dbReference type="RefSeq" id="WP_096458721.1">
    <property type="nucleotide sequence ID" value="NZ_AP017369.1"/>
</dbReference>
<evidence type="ECO:0000259" key="1">
    <source>
        <dbReference type="Pfam" id="PF04326"/>
    </source>
</evidence>
<dbReference type="Pfam" id="PF13749">
    <property type="entry name" value="HATPase_c_4"/>
    <property type="match status" value="1"/>
</dbReference>